<gene>
    <name evidence="1" type="ORF">IAC39_01950</name>
</gene>
<reference evidence="1" key="1">
    <citation type="submission" date="2020-10" db="EMBL/GenBank/DDBJ databases">
        <authorList>
            <person name="Gilroy R."/>
        </authorList>
    </citation>
    <scope>NUCLEOTIDE SEQUENCE</scope>
    <source>
        <strain evidence="1">CHK33-4379</strain>
    </source>
</reference>
<organism evidence="1 2">
    <name type="scientific">Candidatus Faeciplasma pullistercoris</name>
    <dbReference type="NCBI Taxonomy" id="2840800"/>
    <lineage>
        <taxon>Bacteria</taxon>
        <taxon>Bacillati</taxon>
        <taxon>Bacillota</taxon>
        <taxon>Clostridia</taxon>
        <taxon>Eubacteriales</taxon>
        <taxon>Oscillospiraceae</taxon>
        <taxon>Oscillospiraceae incertae sedis</taxon>
        <taxon>Candidatus Faeciplasma</taxon>
    </lineage>
</organism>
<sequence>MNHISNDKMNAMFKSVIDMDRNSVVICDTGHKIVYMNPAAVKNYSKSGGKALLGSSVLDCHNERSREIILKVFEWFSQDIRNNMIYTGHSASKNKDIYMVALRDSDGELIGYYEKHEFRNPETAGLYDYSLSLV</sequence>
<dbReference type="SUPFAM" id="SSF55785">
    <property type="entry name" value="PYP-like sensor domain (PAS domain)"/>
    <property type="match status" value="1"/>
</dbReference>
<reference evidence="1" key="2">
    <citation type="journal article" date="2021" name="PeerJ">
        <title>Extensive microbial diversity within the chicken gut microbiome revealed by metagenomics and culture.</title>
        <authorList>
            <person name="Gilroy R."/>
            <person name="Ravi A."/>
            <person name="Getino M."/>
            <person name="Pursley I."/>
            <person name="Horton D.L."/>
            <person name="Alikhan N.F."/>
            <person name="Baker D."/>
            <person name="Gharbi K."/>
            <person name="Hall N."/>
            <person name="Watson M."/>
            <person name="Adriaenssens E.M."/>
            <person name="Foster-Nyarko E."/>
            <person name="Jarju S."/>
            <person name="Secka A."/>
            <person name="Antonio M."/>
            <person name="Oren A."/>
            <person name="Chaudhuri R.R."/>
            <person name="La Ragione R."/>
            <person name="Hildebrand F."/>
            <person name="Pallen M.J."/>
        </authorList>
    </citation>
    <scope>NUCLEOTIDE SEQUENCE</scope>
    <source>
        <strain evidence="1">CHK33-4379</strain>
    </source>
</reference>
<dbReference type="EMBL" id="DVLL01000009">
    <property type="protein sequence ID" value="HIT58473.1"/>
    <property type="molecule type" value="Genomic_DNA"/>
</dbReference>
<dbReference type="AlphaFoldDB" id="A0A9D1GTI9"/>
<dbReference type="InterPro" id="IPR035965">
    <property type="entry name" value="PAS-like_dom_sf"/>
</dbReference>
<name>A0A9D1GTI9_9FIRM</name>
<protein>
    <submittedName>
        <fullName evidence="1">PAS domain-containing protein</fullName>
    </submittedName>
</protein>
<evidence type="ECO:0000313" key="2">
    <source>
        <dbReference type="Proteomes" id="UP000824136"/>
    </source>
</evidence>
<evidence type="ECO:0000313" key="1">
    <source>
        <dbReference type="EMBL" id="HIT58473.1"/>
    </source>
</evidence>
<proteinExistence type="predicted"/>
<accession>A0A9D1GTI9</accession>
<dbReference type="Proteomes" id="UP000824136">
    <property type="component" value="Unassembled WGS sequence"/>
</dbReference>
<dbReference type="Gene3D" id="3.30.450.20">
    <property type="entry name" value="PAS domain"/>
    <property type="match status" value="1"/>
</dbReference>
<comment type="caution">
    <text evidence="1">The sequence shown here is derived from an EMBL/GenBank/DDBJ whole genome shotgun (WGS) entry which is preliminary data.</text>
</comment>